<evidence type="ECO:0000256" key="7">
    <source>
        <dbReference type="ARBA" id="ARBA00023329"/>
    </source>
</evidence>
<evidence type="ECO:0000256" key="10">
    <source>
        <dbReference type="RuleBase" id="RU004384"/>
    </source>
</evidence>
<evidence type="ECO:0000256" key="9">
    <source>
        <dbReference type="PIRSR" id="PIRSR604241-50"/>
    </source>
</evidence>
<evidence type="ECO:0000256" key="6">
    <source>
        <dbReference type="ARBA" id="ARBA00023288"/>
    </source>
</evidence>
<feature type="lipid moiety-binding region" description="Phosphatidylserine amidated glycine; alternate" evidence="9">
    <location>
        <position position="154"/>
    </location>
</feature>
<dbReference type="InterPro" id="IPR029071">
    <property type="entry name" value="Ubiquitin-like_domsf"/>
</dbReference>
<evidence type="ECO:0000256" key="1">
    <source>
        <dbReference type="ARBA" id="ARBA00004419"/>
    </source>
</evidence>
<dbReference type="Gene3D" id="3.10.20.90">
    <property type="entry name" value="Phosphatidylinositol 3-kinase Catalytic Subunit, Chain A, domain 1"/>
    <property type="match status" value="1"/>
</dbReference>
<reference evidence="11 12" key="1">
    <citation type="submission" date="2013-11" db="EMBL/GenBank/DDBJ databases">
        <title>Genome sequencing of Stegodyphus mimosarum.</title>
        <authorList>
            <person name="Bechsgaard J."/>
        </authorList>
    </citation>
    <scope>NUCLEOTIDE SEQUENCE [LARGE SCALE GENOMIC DNA]</scope>
</reference>
<dbReference type="AlphaFoldDB" id="A0A087SXG8"/>
<evidence type="ECO:0000256" key="5">
    <source>
        <dbReference type="ARBA" id="ARBA00023136"/>
    </source>
</evidence>
<keyword evidence="12" id="KW-1185">Reference proteome</keyword>
<dbReference type="FunFam" id="3.10.20.90:FF:000149">
    <property type="entry name" value="microtubule-associated proteins 1A/1B light chain 3C"/>
    <property type="match status" value="1"/>
</dbReference>
<accession>A0A087SXG8</accession>
<proteinExistence type="inferred from homology"/>
<dbReference type="GO" id="GO:0012505">
    <property type="term" value="C:endomembrane system"/>
    <property type="evidence" value="ECO:0007669"/>
    <property type="project" value="UniProtKB-SubCell"/>
</dbReference>
<dbReference type="PANTHER" id="PTHR10969">
    <property type="entry name" value="MICROTUBULE-ASSOCIATED PROTEINS 1A/1B LIGHT CHAIN 3-RELATED"/>
    <property type="match status" value="1"/>
</dbReference>
<dbReference type="OrthoDB" id="6738456at2759"/>
<evidence type="ECO:0000313" key="11">
    <source>
        <dbReference type="EMBL" id="KFM57557.1"/>
    </source>
</evidence>
<evidence type="ECO:0000256" key="8">
    <source>
        <dbReference type="ARBA" id="ARBA00037868"/>
    </source>
</evidence>
<dbReference type="Proteomes" id="UP000054359">
    <property type="component" value="Unassembled WGS sequence"/>
</dbReference>
<dbReference type="GO" id="GO:0031410">
    <property type="term" value="C:cytoplasmic vesicle"/>
    <property type="evidence" value="ECO:0007669"/>
    <property type="project" value="UniProtKB-KW"/>
</dbReference>
<comment type="similarity">
    <text evidence="2 10">Belongs to the ATG8 family.</text>
</comment>
<name>A0A087SXG8_STEMI</name>
<feature type="non-terminal residue" evidence="11">
    <location>
        <position position="165"/>
    </location>
</feature>
<evidence type="ECO:0000256" key="4">
    <source>
        <dbReference type="ARBA" id="ARBA00023006"/>
    </source>
</evidence>
<dbReference type="OMA" id="CEKVEGN"/>
<keyword evidence="6 9" id="KW-0449">Lipoprotein</keyword>
<sequence>MVKALHHKCNLCCECLQLPQIVSVTSLYQPKEAKPVALKSFKERRSLTLRKDESTDVRQKYPHKLPIIVEKAEGEKSLPTLDRVKFLAPDDMSMSQFIGILRSRLNLKPTQAFYLMVRNRCITTLSQSVAEVYWEYKDEDGFLYTTYAAHEMYGSDQSAESSITT</sequence>
<evidence type="ECO:0000256" key="2">
    <source>
        <dbReference type="ARBA" id="ARBA00007293"/>
    </source>
</evidence>
<dbReference type="STRING" id="407821.A0A087SXG8"/>
<keyword evidence="5" id="KW-0472">Membrane</keyword>
<keyword evidence="7" id="KW-0968">Cytoplasmic vesicle</keyword>
<gene>
    <name evidence="11" type="ORF">X975_18177</name>
</gene>
<evidence type="ECO:0000256" key="3">
    <source>
        <dbReference type="ARBA" id="ARBA00022490"/>
    </source>
</evidence>
<dbReference type="SUPFAM" id="SSF54236">
    <property type="entry name" value="Ubiquitin-like"/>
    <property type="match status" value="1"/>
</dbReference>
<comment type="subcellular location">
    <subcellularLocation>
        <location evidence="1">Cytoplasmic vesicle</location>
        <location evidence="1">Autophagosome</location>
    </subcellularLocation>
    <subcellularLocation>
        <location evidence="8">Endomembrane system</location>
        <topology evidence="8">Lipid-anchor</topology>
    </subcellularLocation>
</comment>
<dbReference type="InterPro" id="IPR004241">
    <property type="entry name" value="Atg8-like"/>
</dbReference>
<evidence type="ECO:0000313" key="12">
    <source>
        <dbReference type="Proteomes" id="UP000054359"/>
    </source>
</evidence>
<dbReference type="GO" id="GO:0016236">
    <property type="term" value="P:macroautophagy"/>
    <property type="evidence" value="ECO:0007669"/>
    <property type="project" value="UniProtKB-ARBA"/>
</dbReference>
<protein>
    <submittedName>
        <fullName evidence="11">Microtubule-associated proteins 1A/1B light chain 3C</fullName>
    </submittedName>
</protein>
<keyword evidence="3" id="KW-0963">Cytoplasm</keyword>
<keyword evidence="4 10" id="KW-0072">Autophagy</keyword>
<dbReference type="EMBL" id="KK112400">
    <property type="protein sequence ID" value="KFM57557.1"/>
    <property type="molecule type" value="Genomic_DNA"/>
</dbReference>
<dbReference type="GO" id="GO:0005776">
    <property type="term" value="C:autophagosome"/>
    <property type="evidence" value="ECO:0007669"/>
    <property type="project" value="UniProtKB-SubCell"/>
</dbReference>
<dbReference type="GO" id="GO:0006950">
    <property type="term" value="P:response to stress"/>
    <property type="evidence" value="ECO:0007669"/>
    <property type="project" value="UniProtKB-ARBA"/>
</dbReference>
<dbReference type="Pfam" id="PF02991">
    <property type="entry name" value="ATG8"/>
    <property type="match status" value="1"/>
</dbReference>
<organism evidence="11 12">
    <name type="scientific">Stegodyphus mimosarum</name>
    <name type="common">African social velvet spider</name>
    <dbReference type="NCBI Taxonomy" id="407821"/>
    <lineage>
        <taxon>Eukaryota</taxon>
        <taxon>Metazoa</taxon>
        <taxon>Ecdysozoa</taxon>
        <taxon>Arthropoda</taxon>
        <taxon>Chelicerata</taxon>
        <taxon>Arachnida</taxon>
        <taxon>Araneae</taxon>
        <taxon>Araneomorphae</taxon>
        <taxon>Entelegynae</taxon>
        <taxon>Eresoidea</taxon>
        <taxon>Eresidae</taxon>
        <taxon>Stegodyphus</taxon>
    </lineage>
</organism>